<accession>W8EII5</accession>
<dbReference type="PANTHER" id="PTHR11435:SF1">
    <property type="entry name" value="NADH-UBIQUINONE OXIDOREDUCTASE CHAIN 6"/>
    <property type="match status" value="1"/>
</dbReference>
<evidence type="ECO:0000256" key="10">
    <source>
        <dbReference type="ARBA" id="ARBA00022989"/>
    </source>
</evidence>
<feature type="transmembrane region" description="Helical" evidence="15">
    <location>
        <begin position="38"/>
        <end position="56"/>
    </location>
</feature>
<dbReference type="EMBL" id="KF974742">
    <property type="protein sequence ID" value="AHJ91467.1"/>
    <property type="molecule type" value="Genomic_DNA"/>
</dbReference>
<dbReference type="InterPro" id="IPR001457">
    <property type="entry name" value="NADH_UbQ/plastoQ_OxRdtase_su6"/>
</dbReference>
<evidence type="ECO:0000256" key="5">
    <source>
        <dbReference type="ARBA" id="ARBA00022448"/>
    </source>
</evidence>
<evidence type="ECO:0000256" key="4">
    <source>
        <dbReference type="ARBA" id="ARBA00021095"/>
    </source>
</evidence>
<name>W8EII5_MEGSC</name>
<evidence type="ECO:0000256" key="2">
    <source>
        <dbReference type="ARBA" id="ARBA00005698"/>
    </source>
</evidence>
<keyword evidence="10 15" id="KW-1133">Transmembrane helix</keyword>
<evidence type="ECO:0000256" key="13">
    <source>
        <dbReference type="ARBA" id="ARBA00023136"/>
    </source>
</evidence>
<evidence type="ECO:0000256" key="6">
    <source>
        <dbReference type="ARBA" id="ARBA00022660"/>
    </source>
</evidence>
<evidence type="ECO:0000256" key="9">
    <source>
        <dbReference type="ARBA" id="ARBA00022982"/>
    </source>
</evidence>
<evidence type="ECO:0000256" key="7">
    <source>
        <dbReference type="ARBA" id="ARBA00022692"/>
    </source>
</evidence>
<reference evidence="16" key="1">
    <citation type="journal article" date="2014" name="Mitochondrial DNA">
        <title>The complete mitochondrial genome of the scuttle fly, Megaselia scalaris (Diptera: Phoridae).</title>
        <authorList>
            <person name="Zhong M."/>
            <person name="Wang X."/>
            <person name="Liu Q."/>
            <person name="Luo B."/>
            <person name="Wu C."/>
            <person name="Wen J."/>
        </authorList>
    </citation>
    <scope>NUCLEOTIDE SEQUENCE</scope>
</reference>
<keyword evidence="11 15" id="KW-0520">NAD</keyword>
<sequence length="179" mass="20912">MSKINILNKLFLDIMQNLLFFFILFTAILFIQLNHPLAMGLTLLIQTLFICLLTSLMNETYWFSYILFLVFMGGLLVLFIYVTSLASNETFSLSFNIIFAAMILFSISMLIMYFYDSMNTNNFFYSNNVLPENTINLIKLFNYPTNLITILLMNYLLITLIAVVKITNIFYGPLRHMYN</sequence>
<keyword evidence="5 15" id="KW-0813">Transport</keyword>
<comment type="catalytic activity">
    <reaction evidence="14 15">
        <text>a ubiquinone + NADH + 5 H(+)(in) = a ubiquinol + NAD(+) + 4 H(+)(out)</text>
        <dbReference type="Rhea" id="RHEA:29091"/>
        <dbReference type="Rhea" id="RHEA-COMP:9565"/>
        <dbReference type="Rhea" id="RHEA-COMP:9566"/>
        <dbReference type="ChEBI" id="CHEBI:15378"/>
        <dbReference type="ChEBI" id="CHEBI:16389"/>
        <dbReference type="ChEBI" id="CHEBI:17976"/>
        <dbReference type="ChEBI" id="CHEBI:57540"/>
        <dbReference type="ChEBI" id="CHEBI:57945"/>
        <dbReference type="EC" id="7.1.1.2"/>
    </reaction>
</comment>
<dbReference type="EC" id="7.1.1.2" evidence="3 15"/>
<dbReference type="AlphaFoldDB" id="W8EII5"/>
<evidence type="ECO:0000256" key="15">
    <source>
        <dbReference type="RuleBase" id="RU004430"/>
    </source>
</evidence>
<feature type="transmembrane region" description="Helical" evidence="15">
    <location>
        <begin position="14"/>
        <end position="31"/>
    </location>
</feature>
<organism evidence="16">
    <name type="scientific">Megaselia scalaris</name>
    <name type="common">Humpbacked fly</name>
    <name type="synonym">Phora scalaris</name>
    <dbReference type="NCBI Taxonomy" id="36166"/>
    <lineage>
        <taxon>Eukaryota</taxon>
        <taxon>Metazoa</taxon>
        <taxon>Ecdysozoa</taxon>
        <taxon>Arthropoda</taxon>
        <taxon>Hexapoda</taxon>
        <taxon>Insecta</taxon>
        <taxon>Pterygota</taxon>
        <taxon>Neoptera</taxon>
        <taxon>Endopterygota</taxon>
        <taxon>Diptera</taxon>
        <taxon>Brachycera</taxon>
        <taxon>Muscomorpha</taxon>
        <taxon>Platypezoidea</taxon>
        <taxon>Phoridae</taxon>
        <taxon>Megaseliini</taxon>
        <taxon>Megaselia</taxon>
    </lineage>
</organism>
<evidence type="ECO:0000313" key="16">
    <source>
        <dbReference type="EMBL" id="AHJ91467.1"/>
    </source>
</evidence>
<geneLocation type="mitochondrion" evidence="16"/>
<dbReference type="InterPro" id="IPR050269">
    <property type="entry name" value="ComplexI_Subunit6"/>
</dbReference>
<keyword evidence="12 15" id="KW-0496">Mitochondrion</keyword>
<feature type="transmembrane region" description="Helical" evidence="15">
    <location>
        <begin position="147"/>
        <end position="171"/>
    </location>
</feature>
<evidence type="ECO:0000256" key="11">
    <source>
        <dbReference type="ARBA" id="ARBA00023027"/>
    </source>
</evidence>
<feature type="transmembrane region" description="Helical" evidence="15">
    <location>
        <begin position="62"/>
        <end position="81"/>
    </location>
</feature>
<evidence type="ECO:0000256" key="1">
    <source>
        <dbReference type="ARBA" id="ARBA00004225"/>
    </source>
</evidence>
<comment type="subcellular location">
    <subcellularLocation>
        <location evidence="1 15">Mitochondrion membrane</location>
        <topology evidence="1 15">Multi-pass membrane protein</topology>
    </subcellularLocation>
</comment>
<keyword evidence="15" id="KW-0830">Ubiquinone</keyword>
<dbReference type="GO" id="GO:0008137">
    <property type="term" value="F:NADH dehydrogenase (ubiquinone) activity"/>
    <property type="evidence" value="ECO:0007669"/>
    <property type="project" value="UniProtKB-EC"/>
</dbReference>
<gene>
    <name evidence="16" type="primary">ND6</name>
</gene>
<protein>
    <recommendedName>
        <fullName evidence="4 15">NADH-ubiquinone oxidoreductase chain 6</fullName>
        <ecNumber evidence="3 15">7.1.1.2</ecNumber>
    </recommendedName>
</protein>
<keyword evidence="6 15" id="KW-0679">Respiratory chain</keyword>
<feature type="transmembrane region" description="Helical" evidence="15">
    <location>
        <begin position="93"/>
        <end position="115"/>
    </location>
</feature>
<comment type="similarity">
    <text evidence="2 15">Belongs to the complex I subunit 6 family.</text>
</comment>
<dbReference type="Pfam" id="PF00499">
    <property type="entry name" value="Oxidored_q3"/>
    <property type="match status" value="1"/>
</dbReference>
<dbReference type="PANTHER" id="PTHR11435">
    <property type="entry name" value="NADH UBIQUINONE OXIDOREDUCTASE SUBUNIT ND6"/>
    <property type="match status" value="1"/>
</dbReference>
<keyword evidence="9 15" id="KW-0249">Electron transport</keyword>
<keyword evidence="8 15" id="KW-1278">Translocase</keyword>
<dbReference type="GeneID" id="18667945"/>
<dbReference type="CTD" id="4541"/>
<evidence type="ECO:0000256" key="8">
    <source>
        <dbReference type="ARBA" id="ARBA00022967"/>
    </source>
</evidence>
<comment type="function">
    <text evidence="15">Core subunit of the mitochondrial membrane respiratory chain NADH dehydrogenase (Complex I) which catalyzes electron transfer from NADH through the respiratory chain, using ubiquinone as an electron acceptor. Essential for the catalytic activity and assembly of complex I.</text>
</comment>
<evidence type="ECO:0000256" key="3">
    <source>
        <dbReference type="ARBA" id="ARBA00012944"/>
    </source>
</evidence>
<evidence type="ECO:0000256" key="14">
    <source>
        <dbReference type="ARBA" id="ARBA00049551"/>
    </source>
</evidence>
<evidence type="ECO:0000256" key="12">
    <source>
        <dbReference type="ARBA" id="ARBA00023128"/>
    </source>
</evidence>
<keyword evidence="13 15" id="KW-0472">Membrane</keyword>
<keyword evidence="7 15" id="KW-0812">Transmembrane</keyword>
<dbReference type="RefSeq" id="YP_009019976.1">
    <property type="nucleotide sequence ID" value="NC_023794.1"/>
</dbReference>
<proteinExistence type="inferred from homology"/>
<dbReference type="GO" id="GO:0031966">
    <property type="term" value="C:mitochondrial membrane"/>
    <property type="evidence" value="ECO:0007669"/>
    <property type="project" value="UniProtKB-SubCell"/>
</dbReference>